<evidence type="ECO:0000313" key="3">
    <source>
        <dbReference type="Proteomes" id="UP000784294"/>
    </source>
</evidence>
<name>A0A3S5CG16_9PLAT</name>
<protein>
    <submittedName>
        <fullName evidence="2">Uncharacterized protein</fullName>
    </submittedName>
</protein>
<gene>
    <name evidence="2" type="ORF">PXEA_LOCUS11612</name>
</gene>
<sequence>MSLDFETALLRFQPSLGLISTFKGSCLSQDGMSPSRQTAKQPNSSTCRPPKRYRPPTIPLSSAKRTDRAESHLPVNSTVLPINGFCTICDYLQAYAITTAPLGYFGDPVPDSRMPSGAVNKPGNQSPAWLLQVRPSGVRWSRNSSL</sequence>
<feature type="compositionally biased region" description="Polar residues" evidence="1">
    <location>
        <begin position="30"/>
        <end position="47"/>
    </location>
</feature>
<dbReference type="EMBL" id="CAAALY010035945">
    <property type="protein sequence ID" value="VEL18172.1"/>
    <property type="molecule type" value="Genomic_DNA"/>
</dbReference>
<proteinExistence type="predicted"/>
<evidence type="ECO:0000256" key="1">
    <source>
        <dbReference type="SAM" id="MobiDB-lite"/>
    </source>
</evidence>
<feature type="region of interest" description="Disordered" evidence="1">
    <location>
        <begin position="30"/>
        <end position="72"/>
    </location>
</feature>
<keyword evidence="3" id="KW-1185">Reference proteome</keyword>
<reference evidence="2" key="1">
    <citation type="submission" date="2018-11" db="EMBL/GenBank/DDBJ databases">
        <authorList>
            <consortium name="Pathogen Informatics"/>
        </authorList>
    </citation>
    <scope>NUCLEOTIDE SEQUENCE</scope>
</reference>
<organism evidence="2 3">
    <name type="scientific">Protopolystoma xenopodis</name>
    <dbReference type="NCBI Taxonomy" id="117903"/>
    <lineage>
        <taxon>Eukaryota</taxon>
        <taxon>Metazoa</taxon>
        <taxon>Spiralia</taxon>
        <taxon>Lophotrochozoa</taxon>
        <taxon>Platyhelminthes</taxon>
        <taxon>Monogenea</taxon>
        <taxon>Polyopisthocotylea</taxon>
        <taxon>Polystomatidea</taxon>
        <taxon>Polystomatidae</taxon>
        <taxon>Protopolystoma</taxon>
    </lineage>
</organism>
<comment type="caution">
    <text evidence="2">The sequence shown here is derived from an EMBL/GenBank/DDBJ whole genome shotgun (WGS) entry which is preliminary data.</text>
</comment>
<dbReference type="AlphaFoldDB" id="A0A3S5CG16"/>
<evidence type="ECO:0000313" key="2">
    <source>
        <dbReference type="EMBL" id="VEL18172.1"/>
    </source>
</evidence>
<dbReference type="Proteomes" id="UP000784294">
    <property type="component" value="Unassembled WGS sequence"/>
</dbReference>
<accession>A0A3S5CG16</accession>